<evidence type="ECO:0000259" key="15">
    <source>
        <dbReference type="PROSITE" id="PS51910"/>
    </source>
</evidence>
<dbReference type="GO" id="GO:0006032">
    <property type="term" value="P:chitin catabolic process"/>
    <property type="evidence" value="ECO:0007669"/>
    <property type="project" value="UniProtKB-KW"/>
</dbReference>
<dbReference type="InterPro" id="IPR018392">
    <property type="entry name" value="LysM"/>
</dbReference>
<evidence type="ECO:0000313" key="17">
    <source>
        <dbReference type="Proteomes" id="UP000693738"/>
    </source>
</evidence>
<feature type="signal peptide" evidence="13">
    <location>
        <begin position="1"/>
        <end position="17"/>
    </location>
</feature>
<evidence type="ECO:0000256" key="10">
    <source>
        <dbReference type="ARBA" id="ARBA00023326"/>
    </source>
</evidence>
<keyword evidence="13" id="KW-0732">Signal</keyword>
<evidence type="ECO:0000256" key="8">
    <source>
        <dbReference type="ARBA" id="ARBA00023277"/>
    </source>
</evidence>
<evidence type="ECO:0000256" key="3">
    <source>
        <dbReference type="ARBA" id="ARBA00022525"/>
    </source>
</evidence>
<feature type="region of interest" description="Disordered" evidence="12">
    <location>
        <begin position="361"/>
        <end position="380"/>
    </location>
</feature>
<keyword evidence="9 11" id="KW-0326">Glycosidase</keyword>
<comment type="catalytic activity">
    <reaction evidence="1">
        <text>Random endo-hydrolysis of N-acetyl-beta-D-glucosaminide (1-&gt;4)-beta-linkages in chitin and chitodextrins.</text>
        <dbReference type="EC" id="3.2.1.14"/>
    </reaction>
</comment>
<evidence type="ECO:0000256" key="7">
    <source>
        <dbReference type="ARBA" id="ARBA00023026"/>
    </source>
</evidence>
<evidence type="ECO:0000256" key="5">
    <source>
        <dbReference type="ARBA" id="ARBA00022801"/>
    </source>
</evidence>
<evidence type="ECO:0000259" key="14">
    <source>
        <dbReference type="PROSITE" id="PS51782"/>
    </source>
</evidence>
<feature type="chain" id="PRO_5035217112" description="Chitinase" evidence="13">
    <location>
        <begin position="18"/>
        <end position="839"/>
    </location>
</feature>
<dbReference type="CDD" id="cd00118">
    <property type="entry name" value="LysM"/>
    <property type="match status" value="1"/>
</dbReference>
<keyword evidence="10" id="KW-0624">Polysaccharide degradation</keyword>
<evidence type="ECO:0000256" key="9">
    <source>
        <dbReference type="ARBA" id="ARBA00023295"/>
    </source>
</evidence>
<evidence type="ECO:0000313" key="16">
    <source>
        <dbReference type="EMBL" id="CAG7557593.1"/>
    </source>
</evidence>
<evidence type="ECO:0000256" key="13">
    <source>
        <dbReference type="SAM" id="SignalP"/>
    </source>
</evidence>
<evidence type="ECO:0000256" key="6">
    <source>
        <dbReference type="ARBA" id="ARBA00023024"/>
    </source>
</evidence>
<dbReference type="GO" id="GO:0008843">
    <property type="term" value="F:endochitinase activity"/>
    <property type="evidence" value="ECO:0007669"/>
    <property type="project" value="UniProtKB-EC"/>
</dbReference>
<dbReference type="InterPro" id="IPR001223">
    <property type="entry name" value="Glyco_hydro18_cat"/>
</dbReference>
<dbReference type="InterPro" id="IPR001579">
    <property type="entry name" value="Glyco_hydro_18_chit_AS"/>
</dbReference>
<dbReference type="GO" id="GO:0000272">
    <property type="term" value="P:polysaccharide catabolic process"/>
    <property type="evidence" value="ECO:0007669"/>
    <property type="project" value="UniProtKB-KW"/>
</dbReference>
<dbReference type="InterPro" id="IPR053214">
    <property type="entry name" value="LysM12-like"/>
</dbReference>
<protein>
    <recommendedName>
        <fullName evidence="18">Chitinase</fullName>
    </recommendedName>
</protein>
<gene>
    <name evidence="16" type="ORF">FEQUK3_LOCUS3305</name>
</gene>
<proteinExistence type="predicted"/>
<evidence type="ECO:0000256" key="4">
    <source>
        <dbReference type="ARBA" id="ARBA00022669"/>
    </source>
</evidence>
<evidence type="ECO:0000256" key="1">
    <source>
        <dbReference type="ARBA" id="ARBA00000822"/>
    </source>
</evidence>
<feature type="region of interest" description="Disordered" evidence="12">
    <location>
        <begin position="820"/>
        <end position="839"/>
    </location>
</feature>
<dbReference type="PROSITE" id="PS01095">
    <property type="entry name" value="GH18_1"/>
    <property type="match status" value="1"/>
</dbReference>
<keyword evidence="7" id="KW-0843">Virulence</keyword>
<dbReference type="EMBL" id="CAJSTJ010000119">
    <property type="protein sequence ID" value="CAG7557593.1"/>
    <property type="molecule type" value="Genomic_DNA"/>
</dbReference>
<dbReference type="PROSITE" id="PS51910">
    <property type="entry name" value="GH18_2"/>
    <property type="match status" value="1"/>
</dbReference>
<name>A0A8J2IXK2_FUSEQ</name>
<reference evidence="16" key="1">
    <citation type="submission" date="2021-05" db="EMBL/GenBank/DDBJ databases">
        <authorList>
            <person name="Khan N."/>
        </authorList>
    </citation>
    <scope>NUCLEOTIDE SEQUENCE</scope>
</reference>
<keyword evidence="8" id="KW-0119">Carbohydrate metabolism</keyword>
<dbReference type="GO" id="GO:0008061">
    <property type="term" value="F:chitin binding"/>
    <property type="evidence" value="ECO:0007669"/>
    <property type="project" value="UniProtKB-KW"/>
</dbReference>
<dbReference type="InterPro" id="IPR011583">
    <property type="entry name" value="Chitinase_II/V-like_cat"/>
</dbReference>
<keyword evidence="5 11" id="KW-0378">Hydrolase</keyword>
<evidence type="ECO:0000256" key="2">
    <source>
        <dbReference type="ARBA" id="ARBA00004613"/>
    </source>
</evidence>
<dbReference type="PANTHER" id="PTHR47700:SF2">
    <property type="entry name" value="CHITINASE"/>
    <property type="match status" value="1"/>
</dbReference>
<dbReference type="PANTHER" id="PTHR47700">
    <property type="entry name" value="V CHITINASE, PUTATIVE (AFU_ORTHOLOGUE AFUA_6G13720)-RELATED"/>
    <property type="match status" value="1"/>
</dbReference>
<feature type="domain" description="GH18" evidence="15">
    <location>
        <begin position="461"/>
        <end position="822"/>
    </location>
</feature>
<dbReference type="PROSITE" id="PS51782">
    <property type="entry name" value="LYSM"/>
    <property type="match status" value="1"/>
</dbReference>
<organism evidence="16 17">
    <name type="scientific">Fusarium equiseti</name>
    <name type="common">Fusarium scirpi</name>
    <dbReference type="NCBI Taxonomy" id="61235"/>
    <lineage>
        <taxon>Eukaryota</taxon>
        <taxon>Fungi</taxon>
        <taxon>Dikarya</taxon>
        <taxon>Ascomycota</taxon>
        <taxon>Pezizomycotina</taxon>
        <taxon>Sordariomycetes</taxon>
        <taxon>Hypocreomycetidae</taxon>
        <taxon>Hypocreales</taxon>
        <taxon>Nectriaceae</taxon>
        <taxon>Fusarium</taxon>
        <taxon>Fusarium incarnatum-equiseti species complex</taxon>
    </lineage>
</organism>
<evidence type="ECO:0000256" key="11">
    <source>
        <dbReference type="RuleBase" id="RU000489"/>
    </source>
</evidence>
<keyword evidence="3" id="KW-0964">Secreted</keyword>
<keyword evidence="6" id="KW-0146">Chitin degradation</keyword>
<dbReference type="GO" id="GO:0005576">
    <property type="term" value="C:extracellular region"/>
    <property type="evidence" value="ECO:0007669"/>
    <property type="project" value="UniProtKB-SubCell"/>
</dbReference>
<dbReference type="Pfam" id="PF00704">
    <property type="entry name" value="Glyco_hydro_18"/>
    <property type="match status" value="1"/>
</dbReference>
<keyword evidence="4" id="KW-0147">Chitin-binding</keyword>
<comment type="subcellular location">
    <subcellularLocation>
        <location evidence="2">Secreted</location>
    </subcellularLocation>
</comment>
<dbReference type="CDD" id="cd02878">
    <property type="entry name" value="GH18_zymocin_alpha"/>
    <property type="match status" value="1"/>
</dbReference>
<feature type="non-terminal residue" evidence="16">
    <location>
        <position position="1"/>
    </location>
</feature>
<accession>A0A8J2IXK2</accession>
<dbReference type="SMART" id="SM00636">
    <property type="entry name" value="Glyco_18"/>
    <property type="match status" value="1"/>
</dbReference>
<sequence length="839" mass="91453">MPANYLPLLLLSTSASALTPSEQIEQNALPCPAACQDKGPESWSLYSAAERLAVCPEPLLLAFGLSMAFNDTEADNPIYACTLGNAETKTNLLTEQGFVNPDTMSGNNLGPGRRRAAAVYNSCGAGSSKRLETPVMLSSWDGILEPTSNSSGVDTVVAMSKFKEYLEETPTDCGKTILFAYYRGTLVGLYSGPQVDRHKTLESLTPTLNDAVKSSTNTRYAVEACDKRSANDVFGLVVDPTGDFAAVQAVVKSWNEGLCVTSTKTKRIGAAFAWGSKIASNADTQSPMRSTKAKVLADGVCASYETKMGDICDTIAKQNGISIDDLGKWNKKTWGWDVCDNMQPFVRICVSAGNPPMPASVWNAERGPTRNDTAPPQSGEELADLNQCPLDVCCNRWGMCGLVSTPQPSLKTELIDLQTDGFCLKSTSSTGNPGTGQKGEAGCISNCERTLTNNNKEPQKFRKIGYFEAWNYDRPCLNMHVKDIDKSYSHIHFSFAGISRNLSVVIPSNVQQQFQSFINGTNLPAKKIIAFGGWAFSNEGTGTGLFRKAVAPNNRQAFANRVVRFVVDNKLDGVDFDWEYPGATDIDGSEPGQESDGENYFQFLKLVREKLLKEKTVSIAAPASFWYLKSFPIKKMADVLDYIIYMTYDLHGQWGVGSKWASPGCPAGSCLRSHVNSTETMDSLIMITRAGVESHKVVVGVSSYGRSFKMSSSTCRGPQCMSYFSKPNFQLTSKKGRCTDTAGYISDFEINEIISKGGAIKKWYDETTDSDYLVYEGDEWVAYMSKLTKSRRMRDYLKLNFGGTTDWAIDLQEDYGTLLGGGGGGVDPPGNRAAKTNKG</sequence>
<dbReference type="AlphaFoldDB" id="A0A8J2IXK2"/>
<feature type="domain" description="LysM" evidence="14">
    <location>
        <begin position="302"/>
        <end position="350"/>
    </location>
</feature>
<evidence type="ECO:0000256" key="12">
    <source>
        <dbReference type="SAM" id="MobiDB-lite"/>
    </source>
</evidence>
<evidence type="ECO:0008006" key="18">
    <source>
        <dbReference type="Google" id="ProtNLM"/>
    </source>
</evidence>
<comment type="caution">
    <text evidence="16">The sequence shown here is derived from an EMBL/GenBank/DDBJ whole genome shotgun (WGS) entry which is preliminary data.</text>
</comment>
<dbReference type="Proteomes" id="UP000693738">
    <property type="component" value="Unassembled WGS sequence"/>
</dbReference>